<keyword evidence="5" id="KW-1185">Reference proteome</keyword>
<sequence>MADTRDTAAPPPTRGPVRGGERTLAPDLARGAMLLLIALAHSPTMFVTVAPAVDLTPHGLERAYNVFMFTFVHARALPLFAIMFGYGLVQLTLRQDAATGSPDAARRVLLRRSAWLLVFGAVHGCLLFSGDILGAYGIMGIVFTLVLLRRGDRVHRIAVWYMGFAAVYIAVLAALSAWGLATGSGTAAVATTPFPSAEAPDYLSSVLARLGEWPMSTLVLSAMILTAWLGAWAARHRILEEPAKHRTLLRRSAAVGLGVSVAGGLPMGLMSAGWLSADAATAALLKRMYEVSGVFGGIGYVALFGLIALAVSRGGRAPRSNPVVTALSALGQRSMSGYLFQSVAWLVLGAPFALDLVRGAGSPTFAAAGLAVTVWLTTLACAYLMHRRSYRGPAEILLRRLSYGPRPRAAGSPTAAPSTGADRG</sequence>
<dbReference type="InterPro" id="IPR052529">
    <property type="entry name" value="Bact_Transport_Assoc"/>
</dbReference>
<evidence type="ECO:0000313" key="5">
    <source>
        <dbReference type="Proteomes" id="UP000240542"/>
    </source>
</evidence>
<dbReference type="Proteomes" id="UP000240542">
    <property type="component" value="Unassembled WGS sequence"/>
</dbReference>
<dbReference type="RefSeq" id="WP_245928712.1">
    <property type="nucleotide sequence ID" value="NZ_PYGA01000006.1"/>
</dbReference>
<feature type="domain" description="DUF418" evidence="3">
    <location>
        <begin position="233"/>
        <end position="404"/>
    </location>
</feature>
<name>A0A2P8DLB7_9ACTN</name>
<evidence type="ECO:0000256" key="2">
    <source>
        <dbReference type="SAM" id="Phobius"/>
    </source>
</evidence>
<feature type="transmembrane region" description="Helical" evidence="2">
    <location>
        <begin position="365"/>
        <end position="385"/>
    </location>
</feature>
<protein>
    <submittedName>
        <fullName evidence="4">Putative membrane protein YeiB</fullName>
    </submittedName>
</protein>
<reference evidence="4 5" key="1">
    <citation type="submission" date="2018-03" db="EMBL/GenBank/DDBJ databases">
        <title>Genomic Encyclopedia of Archaeal and Bacterial Type Strains, Phase II (KMG-II): from individual species to whole genera.</title>
        <authorList>
            <person name="Goeker M."/>
        </authorList>
    </citation>
    <scope>NUCLEOTIDE SEQUENCE [LARGE SCALE GENOMIC DNA]</scope>
    <source>
        <strain evidence="4 5">DSM 45312</strain>
    </source>
</reference>
<feature type="region of interest" description="Disordered" evidence="1">
    <location>
        <begin position="1"/>
        <end position="22"/>
    </location>
</feature>
<feature type="transmembrane region" description="Helical" evidence="2">
    <location>
        <begin position="294"/>
        <end position="314"/>
    </location>
</feature>
<feature type="transmembrane region" description="Helical" evidence="2">
    <location>
        <begin position="114"/>
        <end position="147"/>
    </location>
</feature>
<keyword evidence="2" id="KW-0812">Transmembrane</keyword>
<dbReference type="EMBL" id="PYGA01000006">
    <property type="protein sequence ID" value="PSK98013.1"/>
    <property type="molecule type" value="Genomic_DNA"/>
</dbReference>
<accession>A0A2P8DLB7</accession>
<proteinExistence type="predicted"/>
<gene>
    <name evidence="4" type="ORF">CLV63_10661</name>
</gene>
<feature type="transmembrane region" description="Helical" evidence="2">
    <location>
        <begin position="159"/>
        <end position="181"/>
    </location>
</feature>
<evidence type="ECO:0000256" key="1">
    <source>
        <dbReference type="SAM" id="MobiDB-lite"/>
    </source>
</evidence>
<evidence type="ECO:0000259" key="3">
    <source>
        <dbReference type="Pfam" id="PF04235"/>
    </source>
</evidence>
<evidence type="ECO:0000313" key="4">
    <source>
        <dbReference type="EMBL" id="PSK98013.1"/>
    </source>
</evidence>
<organism evidence="4 5">
    <name type="scientific">Murinocardiopsis flavida</name>
    <dbReference type="NCBI Taxonomy" id="645275"/>
    <lineage>
        <taxon>Bacteria</taxon>
        <taxon>Bacillati</taxon>
        <taxon>Actinomycetota</taxon>
        <taxon>Actinomycetes</taxon>
        <taxon>Streptosporangiales</taxon>
        <taxon>Nocardiopsidaceae</taxon>
        <taxon>Murinocardiopsis</taxon>
    </lineage>
</organism>
<keyword evidence="2" id="KW-1133">Transmembrane helix</keyword>
<dbReference type="Pfam" id="PF04235">
    <property type="entry name" value="DUF418"/>
    <property type="match status" value="1"/>
</dbReference>
<dbReference type="AlphaFoldDB" id="A0A2P8DLB7"/>
<dbReference type="InterPro" id="IPR007349">
    <property type="entry name" value="DUF418"/>
</dbReference>
<dbReference type="PANTHER" id="PTHR30590">
    <property type="entry name" value="INNER MEMBRANE PROTEIN"/>
    <property type="match status" value="1"/>
</dbReference>
<keyword evidence="2" id="KW-0472">Membrane</keyword>
<feature type="transmembrane region" description="Helical" evidence="2">
    <location>
        <begin position="32"/>
        <end position="53"/>
    </location>
</feature>
<feature type="transmembrane region" description="Helical" evidence="2">
    <location>
        <begin position="65"/>
        <end position="86"/>
    </location>
</feature>
<comment type="caution">
    <text evidence="4">The sequence shown here is derived from an EMBL/GenBank/DDBJ whole genome shotgun (WGS) entry which is preliminary data.</text>
</comment>
<feature type="transmembrane region" description="Helical" evidence="2">
    <location>
        <begin position="254"/>
        <end position="274"/>
    </location>
</feature>
<dbReference type="PANTHER" id="PTHR30590:SF2">
    <property type="entry name" value="INNER MEMBRANE PROTEIN"/>
    <property type="match status" value="1"/>
</dbReference>
<feature type="transmembrane region" description="Helical" evidence="2">
    <location>
        <begin position="335"/>
        <end position="353"/>
    </location>
</feature>
<feature type="transmembrane region" description="Helical" evidence="2">
    <location>
        <begin position="213"/>
        <end position="234"/>
    </location>
</feature>